<dbReference type="OrthoDB" id="307599at2759"/>
<proteinExistence type="predicted"/>
<dbReference type="EMBL" id="CT868518">
    <property type="protein sequence ID" value="CAK84649.1"/>
    <property type="molecule type" value="Genomic_DNA"/>
</dbReference>
<dbReference type="KEGG" id="ptm:GSPATT00018845001"/>
<dbReference type="AlphaFoldDB" id="A0DNN2"/>
<dbReference type="Proteomes" id="UP000000600">
    <property type="component" value="Unassembled WGS sequence"/>
</dbReference>
<gene>
    <name evidence="1" type="ORF">GSPATT00018845001</name>
</gene>
<sequence length="344" mass="40695">MNQNSGQYFKLSKLTNIMMECGQIDYYLRKHENRIGIIHEGQEYIFLEYLEDNELLFDSSFERIQDEEENEGDPNVGSNQSSIGSPKEQDLLYCFCGKVLYGFLCQQRGKIVQVDLKKQQENTFKIGSQYLSAIHPQKNTDFLVLLYVNSIFEIRNTQTLDVVIKLVLPSLPEIEVLLIQNSIIMLRFYSNILLYCQVRPSKIHQLYILNGKSCQIYSKLLILKQKTNRFKLYFNLSKPKLLRQVNLIFKNNSNFKFIEKEGSIFLKEKFLNFAKFYYYKWWVGNFQHSDLIKKYFDGSITSREAKQKIYILEYKSTTNENQLEEVAVDFFSPNYPVYDRYGLT</sequence>
<protein>
    <submittedName>
        <fullName evidence="1">Uncharacterized protein</fullName>
    </submittedName>
</protein>
<reference evidence="1 2" key="1">
    <citation type="journal article" date="2006" name="Nature">
        <title>Global trends of whole-genome duplications revealed by the ciliate Paramecium tetraurelia.</title>
        <authorList>
            <consortium name="Genoscope"/>
            <person name="Aury J.-M."/>
            <person name="Jaillon O."/>
            <person name="Duret L."/>
            <person name="Noel B."/>
            <person name="Jubin C."/>
            <person name="Porcel B.M."/>
            <person name="Segurens B."/>
            <person name="Daubin V."/>
            <person name="Anthouard V."/>
            <person name="Aiach N."/>
            <person name="Arnaiz O."/>
            <person name="Billaut A."/>
            <person name="Beisson J."/>
            <person name="Blanc I."/>
            <person name="Bouhouche K."/>
            <person name="Camara F."/>
            <person name="Duharcourt S."/>
            <person name="Guigo R."/>
            <person name="Gogendeau D."/>
            <person name="Katinka M."/>
            <person name="Keller A.-M."/>
            <person name="Kissmehl R."/>
            <person name="Klotz C."/>
            <person name="Koll F."/>
            <person name="Le Moue A."/>
            <person name="Lepere C."/>
            <person name="Malinsky S."/>
            <person name="Nowacki M."/>
            <person name="Nowak J.K."/>
            <person name="Plattner H."/>
            <person name="Poulain J."/>
            <person name="Ruiz F."/>
            <person name="Serrano V."/>
            <person name="Zagulski M."/>
            <person name="Dessen P."/>
            <person name="Betermier M."/>
            <person name="Weissenbach J."/>
            <person name="Scarpelli C."/>
            <person name="Schachter V."/>
            <person name="Sperling L."/>
            <person name="Meyer E."/>
            <person name="Cohen J."/>
            <person name="Wincker P."/>
        </authorList>
    </citation>
    <scope>NUCLEOTIDE SEQUENCE [LARGE SCALE GENOMIC DNA]</scope>
    <source>
        <strain evidence="1 2">Stock d4-2</strain>
    </source>
</reference>
<dbReference type="InParanoid" id="A0DNN2"/>
<evidence type="ECO:0000313" key="1">
    <source>
        <dbReference type="EMBL" id="CAK84649.1"/>
    </source>
</evidence>
<dbReference type="OMA" id="IMMECGQ"/>
<organism evidence="1 2">
    <name type="scientific">Paramecium tetraurelia</name>
    <dbReference type="NCBI Taxonomy" id="5888"/>
    <lineage>
        <taxon>Eukaryota</taxon>
        <taxon>Sar</taxon>
        <taxon>Alveolata</taxon>
        <taxon>Ciliophora</taxon>
        <taxon>Intramacronucleata</taxon>
        <taxon>Oligohymenophorea</taxon>
        <taxon>Peniculida</taxon>
        <taxon>Parameciidae</taxon>
        <taxon>Paramecium</taxon>
    </lineage>
</organism>
<dbReference type="GeneID" id="5037831"/>
<evidence type="ECO:0000313" key="2">
    <source>
        <dbReference type="Proteomes" id="UP000000600"/>
    </source>
</evidence>
<keyword evidence="2" id="KW-1185">Reference proteome</keyword>
<dbReference type="RefSeq" id="XP_001452046.1">
    <property type="nucleotide sequence ID" value="XM_001452009.1"/>
</dbReference>
<accession>A0DNN2</accession>
<dbReference type="HOGENOM" id="CLU_807666_0_0_1"/>
<name>A0DNN2_PARTE</name>